<accession>A0A382IIK5</accession>
<proteinExistence type="predicted"/>
<sequence>VFFRRKTTPIGKPRGRGTGDGGGVVSGLIPSYNSGVMTETILHPTSSLDGLLERLPPEPHPRGEEFERAAKWFLETDLGYAL</sequence>
<reference evidence="2" key="1">
    <citation type="submission" date="2018-05" db="EMBL/GenBank/DDBJ databases">
        <authorList>
            <person name="Lanie J.A."/>
            <person name="Ng W.-L."/>
            <person name="Kazmierczak K.M."/>
            <person name="Andrzejewski T.M."/>
            <person name="Davidsen T.M."/>
            <person name="Wayne K.J."/>
            <person name="Tettelin H."/>
            <person name="Glass J.I."/>
            <person name="Rusch D."/>
            <person name="Podicherti R."/>
            <person name="Tsui H.-C.T."/>
            <person name="Winkler M.E."/>
        </authorList>
    </citation>
    <scope>NUCLEOTIDE SEQUENCE</scope>
</reference>
<feature type="region of interest" description="Disordered" evidence="1">
    <location>
        <begin position="1"/>
        <end position="23"/>
    </location>
</feature>
<feature type="non-terminal residue" evidence="2">
    <location>
        <position position="1"/>
    </location>
</feature>
<gene>
    <name evidence="2" type="ORF">METZ01_LOCUS251931</name>
</gene>
<dbReference type="AlphaFoldDB" id="A0A382IIK5"/>
<organism evidence="2">
    <name type="scientific">marine metagenome</name>
    <dbReference type="NCBI Taxonomy" id="408172"/>
    <lineage>
        <taxon>unclassified sequences</taxon>
        <taxon>metagenomes</taxon>
        <taxon>ecological metagenomes</taxon>
    </lineage>
</organism>
<dbReference type="EMBL" id="UINC01067423">
    <property type="protein sequence ID" value="SVB99077.1"/>
    <property type="molecule type" value="Genomic_DNA"/>
</dbReference>
<evidence type="ECO:0000313" key="2">
    <source>
        <dbReference type="EMBL" id="SVB99077.1"/>
    </source>
</evidence>
<name>A0A382IIK5_9ZZZZ</name>
<evidence type="ECO:0000256" key="1">
    <source>
        <dbReference type="SAM" id="MobiDB-lite"/>
    </source>
</evidence>
<protein>
    <submittedName>
        <fullName evidence="2">Uncharacterized protein</fullName>
    </submittedName>
</protein>